<accession>A0ABT1RVD9</accession>
<keyword evidence="3" id="KW-1185">Reference proteome</keyword>
<dbReference type="Gene3D" id="3.30.200.20">
    <property type="entry name" value="Phosphorylase Kinase, domain 1"/>
    <property type="match status" value="1"/>
</dbReference>
<comment type="caution">
    <text evidence="2">The sequence shown here is derived from an EMBL/GenBank/DDBJ whole genome shotgun (WGS) entry which is preliminary data.</text>
</comment>
<dbReference type="Gene3D" id="3.90.1200.10">
    <property type="match status" value="1"/>
</dbReference>
<dbReference type="InterPro" id="IPR002575">
    <property type="entry name" value="Aminoglycoside_PTrfase"/>
</dbReference>
<reference evidence="2 3" key="1">
    <citation type="submission" date="2022-06" db="EMBL/GenBank/DDBJ databases">
        <title>Isolation of gut microbiota from human fecal samples.</title>
        <authorList>
            <person name="Pamer E.G."/>
            <person name="Barat B."/>
            <person name="Waligurski E."/>
            <person name="Medina S."/>
            <person name="Paddock L."/>
            <person name="Mostad J."/>
        </authorList>
    </citation>
    <scope>NUCLEOTIDE SEQUENCE [LARGE SCALE GENOMIC DNA]</scope>
    <source>
        <strain evidence="2 3">DFI.9.73</strain>
    </source>
</reference>
<evidence type="ECO:0000313" key="3">
    <source>
        <dbReference type="Proteomes" id="UP001524473"/>
    </source>
</evidence>
<name>A0ABT1RVD9_9FIRM</name>
<protein>
    <submittedName>
        <fullName evidence="2">Aminoglycoside phosphotransferase family protein</fullName>
    </submittedName>
</protein>
<dbReference type="PANTHER" id="PTHR21064:SF5">
    <property type="entry name" value="SLR1880 PROTEIN"/>
    <property type="match status" value="1"/>
</dbReference>
<dbReference type="InterPro" id="IPR011009">
    <property type="entry name" value="Kinase-like_dom_sf"/>
</dbReference>
<dbReference type="Proteomes" id="UP001524473">
    <property type="component" value="Unassembled WGS sequence"/>
</dbReference>
<organism evidence="2 3">
    <name type="scientific">Neglectibacter timonensis</name>
    <dbReference type="NCBI Taxonomy" id="1776382"/>
    <lineage>
        <taxon>Bacteria</taxon>
        <taxon>Bacillati</taxon>
        <taxon>Bacillota</taxon>
        <taxon>Clostridia</taxon>
        <taxon>Eubacteriales</taxon>
        <taxon>Oscillospiraceae</taxon>
        <taxon>Neglectibacter</taxon>
    </lineage>
</organism>
<dbReference type="RefSeq" id="WP_256191485.1">
    <property type="nucleotide sequence ID" value="NZ_CATZHN010000003.1"/>
</dbReference>
<evidence type="ECO:0000259" key="1">
    <source>
        <dbReference type="Pfam" id="PF01636"/>
    </source>
</evidence>
<feature type="domain" description="Aminoglycoside phosphotransferase" evidence="1">
    <location>
        <begin position="23"/>
        <end position="264"/>
    </location>
</feature>
<gene>
    <name evidence="2" type="ORF">NE695_01780</name>
</gene>
<dbReference type="EMBL" id="JANFZH010000002">
    <property type="protein sequence ID" value="MCQ4838641.1"/>
    <property type="molecule type" value="Genomic_DNA"/>
</dbReference>
<proteinExistence type="predicted"/>
<dbReference type="InterPro" id="IPR050249">
    <property type="entry name" value="Pseudomonas-type_ThrB"/>
</dbReference>
<sequence length="367" mass="41540">MKRSCTISSKVLSAYGLDEASEFRPLTSGHINCTYLVRSGKKQYILQRINRFVFPSPPDIMENILGITEFLKKKIILQGGDPERETLSVMQASDGKYYLLDEEGEYWRCVNFVEGASAHETADRPELLFEAGRAFGNFQRMLSDYPAETLHEILPGFHNTPKRFQQLTAAVERASAERLSRAFFELQFAQQRKERCGLLMGLLERGALPLRVTHNDTKLSNVLLDNNSGHAVCVIDLDTVMPGLAAFDFGDSIRAGATAAAEDETDLSKIRFEFSRFEAYARGFFSAVGNSLTEKELETLPDGAWTMTYETGIRFLTDYLSGDVYFQTKYPEHNLDRARNQLKLTADLEEHMPEMRSVISQLAKEYC</sequence>
<evidence type="ECO:0000313" key="2">
    <source>
        <dbReference type="EMBL" id="MCQ4838641.1"/>
    </source>
</evidence>
<dbReference type="PANTHER" id="PTHR21064">
    <property type="entry name" value="AMINOGLYCOSIDE PHOSPHOTRANSFERASE DOMAIN-CONTAINING PROTEIN-RELATED"/>
    <property type="match status" value="1"/>
</dbReference>
<dbReference type="Pfam" id="PF01636">
    <property type="entry name" value="APH"/>
    <property type="match status" value="1"/>
</dbReference>
<dbReference type="SUPFAM" id="SSF56112">
    <property type="entry name" value="Protein kinase-like (PK-like)"/>
    <property type="match status" value="1"/>
</dbReference>